<protein>
    <submittedName>
        <fullName evidence="2">Uncharacterized protein</fullName>
    </submittedName>
</protein>
<organism evidence="2 3">
    <name type="scientific">Portunus trituberculatus</name>
    <name type="common">Swimming crab</name>
    <name type="synonym">Neptunus trituberculatus</name>
    <dbReference type="NCBI Taxonomy" id="210409"/>
    <lineage>
        <taxon>Eukaryota</taxon>
        <taxon>Metazoa</taxon>
        <taxon>Ecdysozoa</taxon>
        <taxon>Arthropoda</taxon>
        <taxon>Crustacea</taxon>
        <taxon>Multicrustacea</taxon>
        <taxon>Malacostraca</taxon>
        <taxon>Eumalacostraca</taxon>
        <taxon>Eucarida</taxon>
        <taxon>Decapoda</taxon>
        <taxon>Pleocyemata</taxon>
        <taxon>Brachyura</taxon>
        <taxon>Eubrachyura</taxon>
        <taxon>Portunoidea</taxon>
        <taxon>Portunidae</taxon>
        <taxon>Portuninae</taxon>
        <taxon>Portunus</taxon>
    </lineage>
</organism>
<accession>A0A5B7J397</accession>
<evidence type="ECO:0000313" key="2">
    <source>
        <dbReference type="EMBL" id="MPC86954.1"/>
    </source>
</evidence>
<reference evidence="2 3" key="1">
    <citation type="submission" date="2019-05" db="EMBL/GenBank/DDBJ databases">
        <title>Another draft genome of Portunus trituberculatus and its Hox gene families provides insights of decapod evolution.</title>
        <authorList>
            <person name="Jeong J.-H."/>
            <person name="Song I."/>
            <person name="Kim S."/>
            <person name="Choi T."/>
            <person name="Kim D."/>
            <person name="Ryu S."/>
            <person name="Kim W."/>
        </authorList>
    </citation>
    <scope>NUCLEOTIDE SEQUENCE [LARGE SCALE GENOMIC DNA]</scope>
    <source>
        <tissue evidence="2">Muscle</tissue>
    </source>
</reference>
<evidence type="ECO:0000256" key="1">
    <source>
        <dbReference type="SAM" id="MobiDB-lite"/>
    </source>
</evidence>
<sequence length="100" mass="11000">MGFIADPPITEEVRIGKEPSLDSLKLEPPITGPGAAGSSDSPKLSTKEFTITVAYHEKEKITLLDGKGVEKCSLTQQLLLHLWGDGAPRHLLLQQRRHFL</sequence>
<name>A0A5B7J397_PORTR</name>
<keyword evidence="3" id="KW-1185">Reference proteome</keyword>
<evidence type="ECO:0000313" key="3">
    <source>
        <dbReference type="Proteomes" id="UP000324222"/>
    </source>
</evidence>
<dbReference type="Proteomes" id="UP000324222">
    <property type="component" value="Unassembled WGS sequence"/>
</dbReference>
<dbReference type="AlphaFoldDB" id="A0A5B7J397"/>
<gene>
    <name evidence="2" type="ORF">E2C01_081799</name>
</gene>
<feature type="region of interest" description="Disordered" evidence="1">
    <location>
        <begin position="16"/>
        <end position="43"/>
    </location>
</feature>
<proteinExistence type="predicted"/>
<dbReference type="EMBL" id="VSRR010073053">
    <property type="protein sequence ID" value="MPC86954.1"/>
    <property type="molecule type" value="Genomic_DNA"/>
</dbReference>
<comment type="caution">
    <text evidence="2">The sequence shown here is derived from an EMBL/GenBank/DDBJ whole genome shotgun (WGS) entry which is preliminary data.</text>
</comment>